<name>A0AAD0YI71_CHRNA</name>
<dbReference type="EMBL" id="CP033923">
    <property type="protein sequence ID" value="AZA91136.1"/>
    <property type="molecule type" value="Genomic_DNA"/>
</dbReference>
<evidence type="ECO:0000313" key="1">
    <source>
        <dbReference type="EMBL" id="AZA91136.1"/>
    </source>
</evidence>
<evidence type="ECO:0008006" key="3">
    <source>
        <dbReference type="Google" id="ProtNLM"/>
    </source>
</evidence>
<evidence type="ECO:0000313" key="2">
    <source>
        <dbReference type="Proteomes" id="UP000278288"/>
    </source>
</evidence>
<keyword evidence="2" id="KW-1185">Reference proteome</keyword>
<protein>
    <recommendedName>
        <fullName evidence="3">Lipoprotein</fullName>
    </recommendedName>
</protein>
<dbReference type="KEGG" id="cnk:EG343_11095"/>
<sequence>MKKILITLSIALIFSSCSSEIDTFDYDPKYLIEIDFKTGQVKEGGNILEAASPEIREICIKFLKNENLPEGCKVEILCQGSGGKNALFYYLKVITQHEAAYILITQKESETLVHVVNAYEKSSCLKRWIKN</sequence>
<dbReference type="AlphaFoldDB" id="A0AAD0YI71"/>
<reference evidence="1 2" key="1">
    <citation type="submission" date="2018-11" db="EMBL/GenBank/DDBJ databases">
        <title>Proposal to divide the Flavobacteriaceae and reorganize its genera based on Amino Acid Identity values calculated from whole genome sequences.</title>
        <authorList>
            <person name="Nicholson A.C."/>
            <person name="Gulvik C.A."/>
            <person name="Whitney A.M."/>
            <person name="Humrighouse B.W."/>
            <person name="Bell M."/>
            <person name="Holmes B."/>
            <person name="Steigerwalt A.G."/>
            <person name="Villarma A."/>
            <person name="Sheth M."/>
            <person name="Batra D."/>
            <person name="Pryor J."/>
            <person name="Bernardet J.-F."/>
            <person name="Hugo C."/>
            <person name="Kampfer P."/>
            <person name="Newman J."/>
            <person name="McQuiston J.R."/>
        </authorList>
    </citation>
    <scope>NUCLEOTIDE SEQUENCE [LARGE SCALE GENOMIC DNA]</scope>
    <source>
        <strain evidence="1 2">G0041</strain>
    </source>
</reference>
<gene>
    <name evidence="1" type="ORF">EG343_11095</name>
</gene>
<accession>A0AAD0YI71</accession>
<organism evidence="1 2">
    <name type="scientific">Chryseobacterium nakagawai</name>
    <dbReference type="NCBI Taxonomy" id="1241982"/>
    <lineage>
        <taxon>Bacteria</taxon>
        <taxon>Pseudomonadati</taxon>
        <taxon>Bacteroidota</taxon>
        <taxon>Flavobacteriia</taxon>
        <taxon>Flavobacteriales</taxon>
        <taxon>Weeksellaceae</taxon>
        <taxon>Chryseobacterium group</taxon>
        <taxon>Chryseobacterium</taxon>
    </lineage>
</organism>
<dbReference type="PROSITE" id="PS51257">
    <property type="entry name" value="PROKAR_LIPOPROTEIN"/>
    <property type="match status" value="1"/>
</dbReference>
<proteinExistence type="predicted"/>
<dbReference type="RefSeq" id="WP_123857831.1">
    <property type="nucleotide sequence ID" value="NZ_CP033923.1"/>
</dbReference>
<dbReference type="Proteomes" id="UP000278288">
    <property type="component" value="Chromosome"/>
</dbReference>